<keyword evidence="3" id="KW-0521">NADP</keyword>
<dbReference type="InterPro" id="IPR000631">
    <property type="entry name" value="CARKD"/>
</dbReference>
<proteinExistence type="predicted"/>
<organism evidence="7">
    <name type="scientific">Sulfurimonas autotrophica</name>
    <dbReference type="NCBI Taxonomy" id="202747"/>
    <lineage>
        <taxon>Bacteria</taxon>
        <taxon>Pseudomonadati</taxon>
        <taxon>Campylobacterota</taxon>
        <taxon>Epsilonproteobacteria</taxon>
        <taxon>Campylobacterales</taxon>
        <taxon>Sulfurimonadaceae</taxon>
        <taxon>Sulfurimonas</taxon>
    </lineage>
</organism>
<evidence type="ECO:0000256" key="1">
    <source>
        <dbReference type="ARBA" id="ARBA00022741"/>
    </source>
</evidence>
<dbReference type="Pfam" id="PF01256">
    <property type="entry name" value="Carb_kinase"/>
    <property type="match status" value="1"/>
</dbReference>
<dbReference type="GO" id="GO:0052856">
    <property type="term" value="F:NAD(P)HX epimerase activity"/>
    <property type="evidence" value="ECO:0007669"/>
    <property type="project" value="TreeGrafter"/>
</dbReference>
<dbReference type="Gene3D" id="3.40.1190.20">
    <property type="match status" value="1"/>
</dbReference>
<dbReference type="NCBIfam" id="TIGR00196">
    <property type="entry name" value="yjeF_cterm"/>
    <property type="match status" value="1"/>
</dbReference>
<dbReference type="SUPFAM" id="SSF53613">
    <property type="entry name" value="Ribokinase-like"/>
    <property type="match status" value="1"/>
</dbReference>
<feature type="domain" description="YjeF C-terminal" evidence="6">
    <location>
        <begin position="1"/>
        <end position="212"/>
    </location>
</feature>
<evidence type="ECO:0000259" key="6">
    <source>
        <dbReference type="PROSITE" id="PS51383"/>
    </source>
</evidence>
<keyword evidence="2" id="KW-0067">ATP-binding</keyword>
<keyword evidence="1" id="KW-0547">Nucleotide-binding</keyword>
<evidence type="ECO:0000256" key="2">
    <source>
        <dbReference type="ARBA" id="ARBA00022840"/>
    </source>
</evidence>
<dbReference type="InterPro" id="IPR017953">
    <property type="entry name" value="Carbohydrate_kinase_pred_CS"/>
</dbReference>
<dbReference type="EMBL" id="DRNH01000245">
    <property type="protein sequence ID" value="HFB53989.1"/>
    <property type="molecule type" value="Genomic_DNA"/>
</dbReference>
<dbReference type="GO" id="GO:0005524">
    <property type="term" value="F:ATP binding"/>
    <property type="evidence" value="ECO:0007669"/>
    <property type="project" value="UniProtKB-KW"/>
</dbReference>
<keyword evidence="5" id="KW-0456">Lyase</keyword>
<dbReference type="PANTHER" id="PTHR12592:SF0">
    <property type="entry name" value="ATP-DEPENDENT (S)-NAD(P)H-HYDRATE DEHYDRATASE"/>
    <property type="match status" value="1"/>
</dbReference>
<reference evidence="7" key="1">
    <citation type="journal article" date="2020" name="mSystems">
        <title>Genome- and Community-Level Interaction Insights into Carbon Utilization and Element Cycling Functions of Hydrothermarchaeota in Hydrothermal Sediment.</title>
        <authorList>
            <person name="Zhou Z."/>
            <person name="Liu Y."/>
            <person name="Xu W."/>
            <person name="Pan J."/>
            <person name="Luo Z.H."/>
            <person name="Li M."/>
        </authorList>
    </citation>
    <scope>NUCLEOTIDE SEQUENCE [LARGE SCALE GENOMIC DNA]</scope>
    <source>
        <strain evidence="7">HyVt-507</strain>
    </source>
</reference>
<evidence type="ECO:0000256" key="5">
    <source>
        <dbReference type="ARBA" id="ARBA00023239"/>
    </source>
</evidence>
<dbReference type="Proteomes" id="UP000886390">
    <property type="component" value="Unassembled WGS sequence"/>
</dbReference>
<dbReference type="PANTHER" id="PTHR12592">
    <property type="entry name" value="ATP-DEPENDENT (S)-NAD(P)H-HYDRATE DEHYDRATASE FAMILY MEMBER"/>
    <property type="match status" value="1"/>
</dbReference>
<dbReference type="GO" id="GO:0052855">
    <property type="term" value="F:ADP-dependent NAD(P)H-hydrate dehydratase activity"/>
    <property type="evidence" value="ECO:0007669"/>
    <property type="project" value="TreeGrafter"/>
</dbReference>
<protein>
    <submittedName>
        <fullName evidence="7">NAD(P)H-hydrate dehydratase</fullName>
    </submittedName>
</protein>
<keyword evidence="4" id="KW-0520">NAD</keyword>
<dbReference type="AlphaFoldDB" id="A0A7C3FWS6"/>
<gene>
    <name evidence="7" type="ORF">ENJ67_04585</name>
</gene>
<dbReference type="PROSITE" id="PS51383">
    <property type="entry name" value="YJEF_C_3"/>
    <property type="match status" value="1"/>
</dbReference>
<accession>A0A7C3FWS6</accession>
<dbReference type="PROSITE" id="PS01050">
    <property type="entry name" value="YJEF_C_2"/>
    <property type="match status" value="1"/>
</dbReference>
<evidence type="ECO:0000256" key="4">
    <source>
        <dbReference type="ARBA" id="ARBA00023027"/>
    </source>
</evidence>
<dbReference type="CDD" id="cd01171">
    <property type="entry name" value="YXKO-related"/>
    <property type="match status" value="1"/>
</dbReference>
<sequence length="212" mass="22706">GSGLVTLVGYEKEQLLNIPAELMYAHALPQTTSAIALGMGLGSEFSKNELLDFLDNELPLIIDADLFSMDVVLEILKKEQIILTPHPKEFVALLKLVGLADISVTELQEERFKYAELFCQKYPHATLLLKGANVIIGQGKAFYINPHGSAKLAKGGSGDVLSGLIGALLAQGYAPLHAAIHASLAHTQLAKNYTGADFSLTPNDLIEGIGKL</sequence>
<dbReference type="GO" id="GO:0110051">
    <property type="term" value="P:metabolite repair"/>
    <property type="evidence" value="ECO:0007669"/>
    <property type="project" value="TreeGrafter"/>
</dbReference>
<evidence type="ECO:0000313" key="7">
    <source>
        <dbReference type="EMBL" id="HFB53989.1"/>
    </source>
</evidence>
<dbReference type="InterPro" id="IPR029056">
    <property type="entry name" value="Ribokinase-like"/>
</dbReference>
<evidence type="ECO:0000256" key="3">
    <source>
        <dbReference type="ARBA" id="ARBA00022857"/>
    </source>
</evidence>
<name>A0A7C3FWS6_9BACT</name>
<feature type="non-terminal residue" evidence="7">
    <location>
        <position position="1"/>
    </location>
</feature>
<comment type="caution">
    <text evidence="7">The sequence shown here is derived from an EMBL/GenBank/DDBJ whole genome shotgun (WGS) entry which is preliminary data.</text>
</comment>